<name>A0ACC1QX65_9HYPO</name>
<accession>A0ACC1QX65</accession>
<protein>
    <submittedName>
        <fullName evidence="1">Uncharacterized protein</fullName>
    </submittedName>
</protein>
<sequence>MNTPRLQRLARLASLLLAAIAFTGITQASDADTLKLPQTVEVDLLYPRNGSICGPNDEFPVVAAIQNSKASHLLYPNLYYTFGTGTYSANATYPFTQTLCFQGGFNDTVDTDVFLWHGYGNITAGDWFLVFIVDADICYPDPAGSGRSFFHGIDSTSVVYFTVRDL</sequence>
<comment type="caution">
    <text evidence="1">The sequence shown here is derived from an EMBL/GenBank/DDBJ whole genome shotgun (WGS) entry which is preliminary data.</text>
</comment>
<organism evidence="1 2">
    <name type="scientific">Lecanicillium saksenae</name>
    <dbReference type="NCBI Taxonomy" id="468837"/>
    <lineage>
        <taxon>Eukaryota</taxon>
        <taxon>Fungi</taxon>
        <taxon>Dikarya</taxon>
        <taxon>Ascomycota</taxon>
        <taxon>Pezizomycotina</taxon>
        <taxon>Sordariomycetes</taxon>
        <taxon>Hypocreomycetidae</taxon>
        <taxon>Hypocreales</taxon>
        <taxon>Cordycipitaceae</taxon>
        <taxon>Lecanicillium</taxon>
    </lineage>
</organism>
<keyword evidence="2" id="KW-1185">Reference proteome</keyword>
<dbReference type="EMBL" id="JANAKD010000427">
    <property type="protein sequence ID" value="KAJ3493992.1"/>
    <property type="molecule type" value="Genomic_DNA"/>
</dbReference>
<dbReference type="Proteomes" id="UP001148737">
    <property type="component" value="Unassembled WGS sequence"/>
</dbReference>
<reference evidence="1" key="1">
    <citation type="submission" date="2022-07" db="EMBL/GenBank/DDBJ databases">
        <title>Genome Sequence of Lecanicillium saksenae.</title>
        <authorList>
            <person name="Buettner E."/>
        </authorList>
    </citation>
    <scope>NUCLEOTIDE SEQUENCE</scope>
    <source>
        <strain evidence="1">VT-O1</strain>
    </source>
</reference>
<proteinExistence type="predicted"/>
<evidence type="ECO:0000313" key="1">
    <source>
        <dbReference type="EMBL" id="KAJ3493992.1"/>
    </source>
</evidence>
<gene>
    <name evidence="1" type="ORF">NLG97_g4367</name>
</gene>
<evidence type="ECO:0000313" key="2">
    <source>
        <dbReference type="Proteomes" id="UP001148737"/>
    </source>
</evidence>